<dbReference type="PRINTS" id="PR01467">
    <property type="entry name" value="ARGREPRESSOR"/>
</dbReference>
<dbReference type="InterPro" id="IPR020900">
    <property type="entry name" value="Arg_repress_DNA-bd"/>
</dbReference>
<dbReference type="GO" id="GO:0003700">
    <property type="term" value="F:DNA-binding transcription factor activity"/>
    <property type="evidence" value="ECO:0007669"/>
    <property type="project" value="UniProtKB-UniRule"/>
</dbReference>
<dbReference type="PATRIC" id="fig|1616.3.peg.52"/>
<dbReference type="PANTHER" id="PTHR34471:SF1">
    <property type="entry name" value="ARGININE REPRESSOR"/>
    <property type="match status" value="1"/>
</dbReference>
<dbReference type="GO" id="GO:0051259">
    <property type="term" value="P:protein complex oligomerization"/>
    <property type="evidence" value="ECO:0007669"/>
    <property type="project" value="InterPro"/>
</dbReference>
<comment type="function">
    <text evidence="7">Regulates arginine biosynthesis genes.</text>
</comment>
<organism evidence="10 11">
    <name type="scientific">Weissella kandleri</name>
    <dbReference type="NCBI Taxonomy" id="1616"/>
    <lineage>
        <taxon>Bacteria</taxon>
        <taxon>Bacillati</taxon>
        <taxon>Bacillota</taxon>
        <taxon>Bacilli</taxon>
        <taxon>Lactobacillales</taxon>
        <taxon>Lactobacillaceae</taxon>
        <taxon>Weissella</taxon>
    </lineage>
</organism>
<dbReference type="InterPro" id="IPR001669">
    <property type="entry name" value="Arg_repress"/>
</dbReference>
<dbReference type="InterPro" id="IPR036388">
    <property type="entry name" value="WH-like_DNA-bd_sf"/>
</dbReference>
<dbReference type="STRING" id="1616.IV73_GL000052"/>
<dbReference type="GO" id="GO:0005737">
    <property type="term" value="C:cytoplasm"/>
    <property type="evidence" value="ECO:0007669"/>
    <property type="project" value="UniProtKB-SubCell"/>
</dbReference>
<sequence length="144" mass="15837">MARQAEIRQIIKQQRVQTQEELARILNDRGWNVTQATVSRDISSMQLVKVPLSEGGFAYDLMRDADYETQVKAILQESQTRMQAQGNLIMVKVLPGTGPALKTALEALDLNEIFGVVGDDNGALIIVKAGYHASGLMDKLAQLP</sequence>
<evidence type="ECO:0000313" key="10">
    <source>
        <dbReference type="EMBL" id="KRN75568.1"/>
    </source>
</evidence>
<evidence type="ECO:0000256" key="6">
    <source>
        <dbReference type="ARBA" id="ARBA00023163"/>
    </source>
</evidence>
<dbReference type="Proteomes" id="UP000051655">
    <property type="component" value="Unassembled WGS sequence"/>
</dbReference>
<proteinExistence type="inferred from homology"/>
<evidence type="ECO:0000256" key="2">
    <source>
        <dbReference type="ARBA" id="ARBA00008316"/>
    </source>
</evidence>
<evidence type="ECO:0000259" key="9">
    <source>
        <dbReference type="Pfam" id="PF02863"/>
    </source>
</evidence>
<feature type="domain" description="Arginine repressor C-terminal" evidence="9">
    <location>
        <begin position="76"/>
        <end position="141"/>
    </location>
</feature>
<dbReference type="Gene3D" id="3.30.1360.40">
    <property type="match status" value="1"/>
</dbReference>
<evidence type="ECO:0000256" key="1">
    <source>
        <dbReference type="ARBA" id="ARBA00004496"/>
    </source>
</evidence>
<dbReference type="AlphaFoldDB" id="A0A0R2JDW9"/>
<dbReference type="UniPathway" id="UPA00068"/>
<dbReference type="InterPro" id="IPR036390">
    <property type="entry name" value="WH_DNA-bd_sf"/>
</dbReference>
<dbReference type="Gene3D" id="1.10.10.10">
    <property type="entry name" value="Winged helix-like DNA-binding domain superfamily/Winged helix DNA-binding domain"/>
    <property type="match status" value="1"/>
</dbReference>
<comment type="caution">
    <text evidence="10">The sequence shown here is derived from an EMBL/GenBank/DDBJ whole genome shotgun (WGS) entry which is preliminary data.</text>
</comment>
<protein>
    <recommendedName>
        <fullName evidence="7">Arginine repressor</fullName>
    </recommendedName>
</protein>
<dbReference type="InterPro" id="IPR036251">
    <property type="entry name" value="Arg_repress_C_sf"/>
</dbReference>
<keyword evidence="11" id="KW-1185">Reference proteome</keyword>
<evidence type="ECO:0000259" key="8">
    <source>
        <dbReference type="Pfam" id="PF01316"/>
    </source>
</evidence>
<dbReference type="EMBL" id="JQBP01000001">
    <property type="protein sequence ID" value="KRN75568.1"/>
    <property type="molecule type" value="Genomic_DNA"/>
</dbReference>
<keyword evidence="5 7" id="KW-0238">DNA-binding</keyword>
<dbReference type="Pfam" id="PF01316">
    <property type="entry name" value="Arg_repressor"/>
    <property type="match status" value="1"/>
</dbReference>
<dbReference type="PANTHER" id="PTHR34471">
    <property type="entry name" value="ARGININE REPRESSOR"/>
    <property type="match status" value="1"/>
</dbReference>
<keyword evidence="6 7" id="KW-0804">Transcription</keyword>
<evidence type="ECO:0000256" key="4">
    <source>
        <dbReference type="ARBA" id="ARBA00023015"/>
    </source>
</evidence>
<evidence type="ECO:0000256" key="7">
    <source>
        <dbReference type="HAMAP-Rule" id="MF_00173"/>
    </source>
</evidence>
<feature type="domain" description="Arginine repressor DNA-binding" evidence="8">
    <location>
        <begin position="2"/>
        <end position="64"/>
    </location>
</feature>
<dbReference type="HAMAP" id="MF_00173">
    <property type="entry name" value="Arg_repressor"/>
    <property type="match status" value="1"/>
</dbReference>
<keyword evidence="7" id="KW-0028">Amino-acid biosynthesis</keyword>
<keyword evidence="4 7" id="KW-0805">Transcription regulation</keyword>
<name>A0A0R2JDW9_9LACO</name>
<accession>A0A0R2JDW9</accession>
<dbReference type="SUPFAM" id="SSF55252">
    <property type="entry name" value="C-terminal domain of arginine repressor"/>
    <property type="match status" value="1"/>
</dbReference>
<gene>
    <name evidence="7" type="primary">argR</name>
    <name evidence="10" type="ORF">IV73_GL000052</name>
</gene>
<dbReference type="Pfam" id="PF02863">
    <property type="entry name" value="Arg_repressor_C"/>
    <property type="match status" value="1"/>
</dbReference>
<evidence type="ECO:0000313" key="11">
    <source>
        <dbReference type="Proteomes" id="UP000051655"/>
    </source>
</evidence>
<keyword evidence="7" id="KW-0055">Arginine biosynthesis</keyword>
<comment type="subcellular location">
    <subcellularLocation>
        <location evidence="1 7">Cytoplasm</location>
    </subcellularLocation>
</comment>
<dbReference type="GO" id="GO:0003677">
    <property type="term" value="F:DNA binding"/>
    <property type="evidence" value="ECO:0007669"/>
    <property type="project" value="UniProtKB-KW"/>
</dbReference>
<comment type="similarity">
    <text evidence="2 7">Belongs to the ArgR family.</text>
</comment>
<dbReference type="InterPro" id="IPR020899">
    <property type="entry name" value="Arg_repress_C"/>
</dbReference>
<comment type="pathway">
    <text evidence="7">Amino-acid biosynthesis; L-arginine biosynthesis [regulation].</text>
</comment>
<evidence type="ECO:0000256" key="3">
    <source>
        <dbReference type="ARBA" id="ARBA00022490"/>
    </source>
</evidence>
<dbReference type="GO" id="GO:1900079">
    <property type="term" value="P:regulation of arginine biosynthetic process"/>
    <property type="evidence" value="ECO:0007669"/>
    <property type="project" value="UniProtKB-UniRule"/>
</dbReference>
<evidence type="ECO:0000256" key="5">
    <source>
        <dbReference type="ARBA" id="ARBA00023125"/>
    </source>
</evidence>
<reference evidence="10 11" key="1">
    <citation type="journal article" date="2015" name="Genome Announc.">
        <title>Expanding the biotechnology potential of lactobacilli through comparative genomics of 213 strains and associated genera.</title>
        <authorList>
            <person name="Sun Z."/>
            <person name="Harris H.M."/>
            <person name="McCann A."/>
            <person name="Guo C."/>
            <person name="Argimon S."/>
            <person name="Zhang W."/>
            <person name="Yang X."/>
            <person name="Jeffery I.B."/>
            <person name="Cooney J.C."/>
            <person name="Kagawa T.F."/>
            <person name="Liu W."/>
            <person name="Song Y."/>
            <person name="Salvetti E."/>
            <person name="Wrobel A."/>
            <person name="Rasinkangas P."/>
            <person name="Parkhill J."/>
            <person name="Rea M.C."/>
            <person name="O'Sullivan O."/>
            <person name="Ritari J."/>
            <person name="Douillard F.P."/>
            <person name="Paul Ross R."/>
            <person name="Yang R."/>
            <person name="Briner A.E."/>
            <person name="Felis G.E."/>
            <person name="de Vos W.M."/>
            <person name="Barrangou R."/>
            <person name="Klaenhammer T.R."/>
            <person name="Caufield P.W."/>
            <person name="Cui Y."/>
            <person name="Zhang H."/>
            <person name="O'Toole P.W."/>
        </authorList>
    </citation>
    <scope>NUCLEOTIDE SEQUENCE [LARGE SCALE GENOMIC DNA]</scope>
    <source>
        <strain evidence="10 11">DSM 20593</strain>
    </source>
</reference>
<dbReference type="GO" id="GO:0006526">
    <property type="term" value="P:L-arginine biosynthetic process"/>
    <property type="evidence" value="ECO:0007669"/>
    <property type="project" value="UniProtKB-UniPathway"/>
</dbReference>
<dbReference type="GO" id="GO:0034618">
    <property type="term" value="F:arginine binding"/>
    <property type="evidence" value="ECO:0007669"/>
    <property type="project" value="InterPro"/>
</dbReference>
<keyword evidence="7" id="KW-0678">Repressor</keyword>
<dbReference type="SUPFAM" id="SSF46785">
    <property type="entry name" value="Winged helix' DNA-binding domain"/>
    <property type="match status" value="1"/>
</dbReference>
<keyword evidence="3 7" id="KW-0963">Cytoplasm</keyword>